<dbReference type="KEGG" id="ffu:CLAFUR5_02239"/>
<dbReference type="AlphaFoldDB" id="A0A9Q8L5I0"/>
<feature type="compositionally biased region" description="Polar residues" evidence="1">
    <location>
        <begin position="72"/>
        <end position="88"/>
    </location>
</feature>
<dbReference type="GeneID" id="71982117"/>
<evidence type="ECO:0000313" key="3">
    <source>
        <dbReference type="Proteomes" id="UP000756132"/>
    </source>
</evidence>
<protein>
    <submittedName>
        <fullName evidence="2">Uncharacterized protein</fullName>
    </submittedName>
</protein>
<dbReference type="RefSeq" id="XP_047755567.1">
    <property type="nucleotide sequence ID" value="XM_047901387.1"/>
</dbReference>
<dbReference type="Proteomes" id="UP000756132">
    <property type="component" value="Chromosome 1"/>
</dbReference>
<reference evidence="2" key="1">
    <citation type="submission" date="2021-12" db="EMBL/GenBank/DDBJ databases">
        <authorList>
            <person name="Zaccaron A."/>
            <person name="Stergiopoulos I."/>
        </authorList>
    </citation>
    <scope>NUCLEOTIDE SEQUENCE</scope>
    <source>
        <strain evidence="2">Race5_Kim</strain>
    </source>
</reference>
<feature type="region of interest" description="Disordered" evidence="1">
    <location>
        <begin position="305"/>
        <end position="325"/>
    </location>
</feature>
<organism evidence="2 3">
    <name type="scientific">Passalora fulva</name>
    <name type="common">Tomato leaf mold</name>
    <name type="synonym">Cladosporium fulvum</name>
    <dbReference type="NCBI Taxonomy" id="5499"/>
    <lineage>
        <taxon>Eukaryota</taxon>
        <taxon>Fungi</taxon>
        <taxon>Dikarya</taxon>
        <taxon>Ascomycota</taxon>
        <taxon>Pezizomycotina</taxon>
        <taxon>Dothideomycetes</taxon>
        <taxon>Dothideomycetidae</taxon>
        <taxon>Mycosphaerellales</taxon>
        <taxon>Mycosphaerellaceae</taxon>
        <taxon>Fulvia</taxon>
    </lineage>
</organism>
<proteinExistence type="predicted"/>
<sequence length="515" mass="58816">MIESARRFCIEILEAVLHLTLAMTDPIGVILAQKLQNSILLNRLAKFTGISRKELQRPKRPSVAIPSVESPAAQTKPSAESLFRTPTSPEGKEYGFGNEFEADGNEPAREYQDPQSLRDEKYCVFDGEAEDDYTQGPARLVMAFDGVQDCPALLMRMDLSQLIQHAAYTRRLLGKKRHFAERQGDEIDEFEYTVRDEISSHKIRLAELTEVFPGEEPKETDPEVLASIQRQIDVLEGVLERMSAKKARLHDGIRGLEMSLAETQDDILSFLAEALQDATLIPEQDEEEDLSVEQFDLQAEYQATAKEMSDDQDPDAPPEPLETGDGFLRPNLPTPTHEEQAIAAHRDAVREAREFLNTAQAQFNRKEYDQECDKNENLAAYTTWTEFDNHWVQRYREITNELVEAEEAYKQAKASAIEAGIPKENVLSEYDPRPDHDGYPLSEDVGQDRVDARRYIVDDWMEKVPDDAEPDFQDEVDVDDWDGEEIDISDSISCVDRYMYRAQIDEWRQQALSTR</sequence>
<accession>A0A9Q8L5I0</accession>
<keyword evidence="3" id="KW-1185">Reference proteome</keyword>
<evidence type="ECO:0000313" key="2">
    <source>
        <dbReference type="EMBL" id="UJO11201.1"/>
    </source>
</evidence>
<name>A0A9Q8L5I0_PASFU</name>
<evidence type="ECO:0000256" key="1">
    <source>
        <dbReference type="SAM" id="MobiDB-lite"/>
    </source>
</evidence>
<gene>
    <name evidence="2" type="ORF">CLAFUR5_02239</name>
</gene>
<feature type="region of interest" description="Disordered" evidence="1">
    <location>
        <begin position="58"/>
        <end position="113"/>
    </location>
</feature>
<reference evidence="2" key="2">
    <citation type="journal article" date="2022" name="Microb. Genom.">
        <title>A chromosome-scale genome assembly of the tomato pathogen Cladosporium fulvum reveals a compartmentalized genome architecture and the presence of a dispensable chromosome.</title>
        <authorList>
            <person name="Zaccaron A.Z."/>
            <person name="Chen L.H."/>
            <person name="Samaras A."/>
            <person name="Stergiopoulos I."/>
        </authorList>
    </citation>
    <scope>NUCLEOTIDE SEQUENCE</scope>
    <source>
        <strain evidence="2">Race5_Kim</strain>
    </source>
</reference>
<dbReference type="OrthoDB" id="5391053at2759"/>
<dbReference type="EMBL" id="CP090163">
    <property type="protein sequence ID" value="UJO11201.1"/>
    <property type="molecule type" value="Genomic_DNA"/>
</dbReference>